<comment type="caution">
    <text evidence="3">The sequence shown here is derived from an EMBL/GenBank/DDBJ whole genome shotgun (WGS) entry which is preliminary data.</text>
</comment>
<accession>A0A9P7E441</accession>
<dbReference type="GeneID" id="64637604"/>
<dbReference type="InterPro" id="IPR054708">
    <property type="entry name" value="MTPAP-like_central"/>
</dbReference>
<dbReference type="SUPFAM" id="SSF81631">
    <property type="entry name" value="PAP/OAS1 substrate-binding domain"/>
    <property type="match status" value="1"/>
</dbReference>
<evidence type="ECO:0000259" key="2">
    <source>
        <dbReference type="Pfam" id="PF22600"/>
    </source>
</evidence>
<protein>
    <recommendedName>
        <fullName evidence="2">Poly(A) RNA polymerase mitochondrial-like central palm domain-containing protein</fullName>
    </recommendedName>
</protein>
<organism evidence="3 4">
    <name type="scientific">Suillus subaureus</name>
    <dbReference type="NCBI Taxonomy" id="48587"/>
    <lineage>
        <taxon>Eukaryota</taxon>
        <taxon>Fungi</taxon>
        <taxon>Dikarya</taxon>
        <taxon>Basidiomycota</taxon>
        <taxon>Agaricomycotina</taxon>
        <taxon>Agaricomycetes</taxon>
        <taxon>Agaricomycetidae</taxon>
        <taxon>Boletales</taxon>
        <taxon>Suillineae</taxon>
        <taxon>Suillaceae</taxon>
        <taxon>Suillus</taxon>
    </lineage>
</organism>
<keyword evidence="4" id="KW-1185">Reference proteome</keyword>
<name>A0A9P7E441_9AGAM</name>
<evidence type="ECO:0000313" key="3">
    <source>
        <dbReference type="EMBL" id="KAG1810656.1"/>
    </source>
</evidence>
<dbReference type="GO" id="GO:0031123">
    <property type="term" value="P:RNA 3'-end processing"/>
    <property type="evidence" value="ECO:0007669"/>
    <property type="project" value="TreeGrafter"/>
</dbReference>
<dbReference type="Proteomes" id="UP000807769">
    <property type="component" value="Unassembled WGS sequence"/>
</dbReference>
<reference evidence="3" key="1">
    <citation type="journal article" date="2020" name="New Phytol.">
        <title>Comparative genomics reveals dynamic genome evolution in host specialist ectomycorrhizal fungi.</title>
        <authorList>
            <person name="Lofgren L.A."/>
            <person name="Nguyen N.H."/>
            <person name="Vilgalys R."/>
            <person name="Ruytinx J."/>
            <person name="Liao H.L."/>
            <person name="Branco S."/>
            <person name="Kuo A."/>
            <person name="LaButti K."/>
            <person name="Lipzen A."/>
            <person name="Andreopoulos W."/>
            <person name="Pangilinan J."/>
            <person name="Riley R."/>
            <person name="Hundley H."/>
            <person name="Na H."/>
            <person name="Barry K."/>
            <person name="Grigoriev I.V."/>
            <person name="Stajich J.E."/>
            <person name="Kennedy P.G."/>
        </authorList>
    </citation>
    <scope>NUCLEOTIDE SEQUENCE</scope>
    <source>
        <strain evidence="3">MN1</strain>
    </source>
</reference>
<dbReference type="CDD" id="cd05402">
    <property type="entry name" value="NT_PAP_TUTase"/>
    <property type="match status" value="1"/>
</dbReference>
<gene>
    <name evidence="3" type="ORF">BJ212DRAFT_587722</name>
</gene>
<dbReference type="Gene3D" id="1.10.1410.10">
    <property type="match status" value="1"/>
</dbReference>
<dbReference type="AlphaFoldDB" id="A0A9P7E441"/>
<proteinExistence type="predicted"/>
<feature type="region of interest" description="Disordered" evidence="1">
    <location>
        <begin position="568"/>
        <end position="587"/>
    </location>
</feature>
<dbReference type="PANTHER" id="PTHR12271">
    <property type="entry name" value="POLY A POLYMERASE CID PAP -RELATED"/>
    <property type="match status" value="1"/>
</dbReference>
<dbReference type="Gene3D" id="3.30.460.10">
    <property type="entry name" value="Beta Polymerase, domain 2"/>
    <property type="match status" value="1"/>
</dbReference>
<dbReference type="EMBL" id="JABBWG010000032">
    <property type="protein sequence ID" value="KAG1810656.1"/>
    <property type="molecule type" value="Genomic_DNA"/>
</dbReference>
<dbReference type="Pfam" id="PF22600">
    <property type="entry name" value="MTPAP-like_central"/>
    <property type="match status" value="1"/>
</dbReference>
<dbReference type="GO" id="GO:0010605">
    <property type="term" value="P:negative regulation of macromolecule metabolic process"/>
    <property type="evidence" value="ECO:0007669"/>
    <property type="project" value="UniProtKB-ARBA"/>
</dbReference>
<sequence length="610" mass="69225">MASRIVQSKNYLCNITQLTLHSVPQHQPESCRSYHLVVQNPFINTHNHAAFASGVALRRIPRRVKIAQRWIVCSGMMTSFRPLTHSRSCGAGFSRGVHTTAAPALPNDETVKHNLKNARHAENIRIDFPLNDANHDISSSWNDKRTNTRDQLIRKVRHIIRYKYGPRYDVQPYGSSVYMAMKALSRTGDGDLDLVVLDTNWPQGFSPEMDMKHLPPIYHTRKLAWTMRHAGFTDVEAIPWARVPIVKLTDPVSGLHIDINVNERLGLMNTDLIKTYCDIVPSLRCLVSAIKKWARPRALNRPSASETPRTFSSYALVLMTIGWLQTRDLAPNLQAGLRSMESNEHLFWMRPSNPSKRIPCDTRYCKHTTWVAPRIDSLDNLVEQWFRFWSQFQFSHHVIDIKRGGISPRISHSEEAAKPDHASRGSRSESYNSWSAFLSPDVDSTTMLESYPISVVDPFIRSKNVTRGINAQALRMFQAECAGAVKLLELGTDMTDIIDGFDMFKQDYNGHCTARLQRSRKDLHGQSATVLKAHAEEVDVIPHWNLASRQLPELADVLQHRDSKRNDLSVDGQISSSDTLESSHIANGQIKDDEEGFGLKSSYFQRTGRV</sequence>
<dbReference type="OrthoDB" id="2274644at2759"/>
<feature type="compositionally biased region" description="Polar residues" evidence="1">
    <location>
        <begin position="572"/>
        <end position="586"/>
    </location>
</feature>
<dbReference type="GO" id="GO:0016779">
    <property type="term" value="F:nucleotidyltransferase activity"/>
    <property type="evidence" value="ECO:0007669"/>
    <property type="project" value="UniProtKB-ARBA"/>
</dbReference>
<dbReference type="PANTHER" id="PTHR12271:SF40">
    <property type="entry name" value="POLY(A) RNA POLYMERASE GLD2"/>
    <property type="match status" value="1"/>
</dbReference>
<dbReference type="InterPro" id="IPR043519">
    <property type="entry name" value="NT_sf"/>
</dbReference>
<dbReference type="SUPFAM" id="SSF81301">
    <property type="entry name" value="Nucleotidyltransferase"/>
    <property type="match status" value="1"/>
</dbReference>
<feature type="domain" description="Poly(A) RNA polymerase mitochondrial-like central palm" evidence="2">
    <location>
        <begin position="141"/>
        <end position="277"/>
    </location>
</feature>
<evidence type="ECO:0000256" key="1">
    <source>
        <dbReference type="SAM" id="MobiDB-lite"/>
    </source>
</evidence>
<dbReference type="RefSeq" id="XP_041189552.1">
    <property type="nucleotide sequence ID" value="XM_041343588.1"/>
</dbReference>
<evidence type="ECO:0000313" key="4">
    <source>
        <dbReference type="Proteomes" id="UP000807769"/>
    </source>
</evidence>